<evidence type="ECO:0000313" key="3">
    <source>
        <dbReference type="Proteomes" id="UP000826195"/>
    </source>
</evidence>
<keyword evidence="1" id="KW-1133">Transmembrane helix</keyword>
<protein>
    <submittedName>
        <fullName evidence="2">Uncharacterized protein</fullName>
    </submittedName>
</protein>
<dbReference type="Proteomes" id="UP000826195">
    <property type="component" value="Unassembled WGS sequence"/>
</dbReference>
<proteinExistence type="predicted"/>
<evidence type="ECO:0000313" key="2">
    <source>
        <dbReference type="EMBL" id="KAH0551855.1"/>
    </source>
</evidence>
<keyword evidence="3" id="KW-1185">Reference proteome</keyword>
<accession>A0AAV7II80</accession>
<evidence type="ECO:0000256" key="1">
    <source>
        <dbReference type="SAM" id="Phobius"/>
    </source>
</evidence>
<dbReference type="EMBL" id="JAHXZJ010001492">
    <property type="protein sequence ID" value="KAH0551855.1"/>
    <property type="molecule type" value="Genomic_DNA"/>
</dbReference>
<comment type="caution">
    <text evidence="2">The sequence shown here is derived from an EMBL/GenBank/DDBJ whole genome shotgun (WGS) entry which is preliminary data.</text>
</comment>
<dbReference type="AlphaFoldDB" id="A0AAV7II80"/>
<sequence length="78" mass="8298">MGWKLNSCCCCFELKTGVVVIGILGLNQPALIFPAIIVSIIGLILYLGLIWAGSIVAFKNDVAEVGIVMLIVGHLVWG</sequence>
<keyword evidence="1" id="KW-0812">Transmembrane</keyword>
<organism evidence="2 3">
    <name type="scientific">Cotesia glomerata</name>
    <name type="common">Lepidopteran parasitic wasp</name>
    <name type="synonym">Apanteles glomeratus</name>
    <dbReference type="NCBI Taxonomy" id="32391"/>
    <lineage>
        <taxon>Eukaryota</taxon>
        <taxon>Metazoa</taxon>
        <taxon>Ecdysozoa</taxon>
        <taxon>Arthropoda</taxon>
        <taxon>Hexapoda</taxon>
        <taxon>Insecta</taxon>
        <taxon>Pterygota</taxon>
        <taxon>Neoptera</taxon>
        <taxon>Endopterygota</taxon>
        <taxon>Hymenoptera</taxon>
        <taxon>Apocrita</taxon>
        <taxon>Ichneumonoidea</taxon>
        <taxon>Braconidae</taxon>
        <taxon>Microgastrinae</taxon>
        <taxon>Cotesia</taxon>
    </lineage>
</organism>
<feature type="transmembrane region" description="Helical" evidence="1">
    <location>
        <begin position="31"/>
        <end position="49"/>
    </location>
</feature>
<keyword evidence="1" id="KW-0472">Membrane</keyword>
<name>A0AAV7II80_COTGL</name>
<reference evidence="2 3" key="1">
    <citation type="journal article" date="2021" name="J. Hered.">
        <title>A chromosome-level genome assembly of the parasitoid wasp, Cotesia glomerata (Hymenoptera: Braconidae).</title>
        <authorList>
            <person name="Pinto B.J."/>
            <person name="Weis J.J."/>
            <person name="Gamble T."/>
            <person name="Ode P.J."/>
            <person name="Paul R."/>
            <person name="Zaspel J.M."/>
        </authorList>
    </citation>
    <scope>NUCLEOTIDE SEQUENCE [LARGE SCALE GENOMIC DNA]</scope>
    <source>
        <strain evidence="2">CgM1</strain>
    </source>
</reference>
<gene>
    <name evidence="2" type="ORF">KQX54_002231</name>
</gene>